<sequence>MSHRSFGRLWERTPDDTRGTVKPVRNKQQPSPARGADLAEREPPSFGRANLEGRTGRPLSFLDRRGGVGRLPSRGCGEGHLTPGPSGGWGARSAEPVVSHGVCWTCPCSGTGVPQQER</sequence>
<reference evidence="2" key="1">
    <citation type="submission" date="2023-08" db="EMBL/GenBank/DDBJ databases">
        <title>Pelteobagrus vachellii genome.</title>
        <authorList>
            <person name="Liu H."/>
        </authorList>
    </citation>
    <scope>NUCLEOTIDE SEQUENCE</scope>
    <source>
        <strain evidence="2">PRFRI_2022a</strain>
        <tissue evidence="2">Muscle</tissue>
    </source>
</reference>
<accession>A0AA88M5R1</accession>
<protein>
    <submittedName>
        <fullName evidence="2">Uncharacterized protein</fullName>
    </submittedName>
</protein>
<dbReference type="Proteomes" id="UP001187315">
    <property type="component" value="Unassembled WGS sequence"/>
</dbReference>
<comment type="caution">
    <text evidence="2">The sequence shown here is derived from an EMBL/GenBank/DDBJ whole genome shotgun (WGS) entry which is preliminary data.</text>
</comment>
<feature type="compositionally biased region" description="Basic and acidic residues" evidence="1">
    <location>
        <begin position="9"/>
        <end position="19"/>
    </location>
</feature>
<evidence type="ECO:0000313" key="3">
    <source>
        <dbReference type="Proteomes" id="UP001187315"/>
    </source>
</evidence>
<gene>
    <name evidence="2" type="ORF">Q7C36_016317</name>
</gene>
<keyword evidence="3" id="KW-1185">Reference proteome</keyword>
<name>A0AA88M5R1_TACVA</name>
<feature type="region of interest" description="Disordered" evidence="1">
    <location>
        <begin position="1"/>
        <end position="94"/>
    </location>
</feature>
<evidence type="ECO:0000313" key="2">
    <source>
        <dbReference type="EMBL" id="KAK2831231.1"/>
    </source>
</evidence>
<organism evidence="2 3">
    <name type="scientific">Tachysurus vachellii</name>
    <name type="common">Darkbarbel catfish</name>
    <name type="synonym">Pelteobagrus vachellii</name>
    <dbReference type="NCBI Taxonomy" id="175792"/>
    <lineage>
        <taxon>Eukaryota</taxon>
        <taxon>Metazoa</taxon>
        <taxon>Chordata</taxon>
        <taxon>Craniata</taxon>
        <taxon>Vertebrata</taxon>
        <taxon>Euteleostomi</taxon>
        <taxon>Actinopterygii</taxon>
        <taxon>Neopterygii</taxon>
        <taxon>Teleostei</taxon>
        <taxon>Ostariophysi</taxon>
        <taxon>Siluriformes</taxon>
        <taxon>Bagridae</taxon>
        <taxon>Tachysurus</taxon>
    </lineage>
</organism>
<dbReference type="AlphaFoldDB" id="A0AA88M5R1"/>
<dbReference type="EMBL" id="JAVHJS010000017">
    <property type="protein sequence ID" value="KAK2831231.1"/>
    <property type="molecule type" value="Genomic_DNA"/>
</dbReference>
<proteinExistence type="predicted"/>
<evidence type="ECO:0000256" key="1">
    <source>
        <dbReference type="SAM" id="MobiDB-lite"/>
    </source>
</evidence>